<accession>A0A382B3H3</accession>
<name>A0A382B3H3_9ZZZZ</name>
<dbReference type="PANTHER" id="PTHR36454:SF1">
    <property type="entry name" value="DUF1015 DOMAIN-CONTAINING PROTEIN"/>
    <property type="match status" value="1"/>
</dbReference>
<evidence type="ECO:0000313" key="1">
    <source>
        <dbReference type="EMBL" id="SVB08071.1"/>
    </source>
</evidence>
<dbReference type="AlphaFoldDB" id="A0A382B3H3"/>
<evidence type="ECO:0008006" key="2">
    <source>
        <dbReference type="Google" id="ProtNLM"/>
    </source>
</evidence>
<organism evidence="1">
    <name type="scientific">marine metagenome</name>
    <dbReference type="NCBI Taxonomy" id="408172"/>
    <lineage>
        <taxon>unclassified sequences</taxon>
        <taxon>metagenomes</taxon>
        <taxon>ecological metagenomes</taxon>
    </lineage>
</organism>
<sequence length="421" mass="47625">MTVINDHKPVLAKSFRALRPIPEKASEVIAPPYDVLNSDEARTLVSDKPLSFLHVSKPEVDLPRGTSFDDPRVYDQGLKNLSKLINENILIKEDDYSLYICEISTNGCKQTGVAFVASLDAYDLKLIKKHEYTTPRKEADRVQNISKLNAQTGPVLLTYESNLHLKKILSKSILEDPIYDVYADEGPRHKIWKLSNVDEIDAILKIMNNIDALFIADGHHRSAAAAKVRNQRKQNNPNHNGKENYNYFLSVAFPHDEMTILGYNRVVKDTNNHTQKSLFQEINQSFDLELSPVPFSPSKPKQFGMYFEGIWYKLELKQTFHNIAEPVNSLDVSILHNCLLEPILGIKDERTDQRIDFMGAARGLEALAEKVDSGDMVVAFSLFPTAIDDLILVAKAGKIMPPKSTWFEPKLLDGLLTHRID</sequence>
<protein>
    <recommendedName>
        <fullName evidence="2">DUF1015 domain-containing protein</fullName>
    </recommendedName>
</protein>
<dbReference type="EMBL" id="UINC01027948">
    <property type="protein sequence ID" value="SVB08071.1"/>
    <property type="molecule type" value="Genomic_DNA"/>
</dbReference>
<proteinExistence type="predicted"/>
<gene>
    <name evidence="1" type="ORF">METZ01_LOCUS160925</name>
</gene>
<reference evidence="1" key="1">
    <citation type="submission" date="2018-05" db="EMBL/GenBank/DDBJ databases">
        <authorList>
            <person name="Lanie J.A."/>
            <person name="Ng W.-L."/>
            <person name="Kazmierczak K.M."/>
            <person name="Andrzejewski T.M."/>
            <person name="Davidsen T.M."/>
            <person name="Wayne K.J."/>
            <person name="Tettelin H."/>
            <person name="Glass J.I."/>
            <person name="Rusch D."/>
            <person name="Podicherti R."/>
            <person name="Tsui H.-C.T."/>
            <person name="Winkler M.E."/>
        </authorList>
    </citation>
    <scope>NUCLEOTIDE SEQUENCE</scope>
</reference>
<dbReference type="PANTHER" id="PTHR36454">
    <property type="entry name" value="LMO2823 PROTEIN"/>
    <property type="match status" value="1"/>
</dbReference>
<dbReference type="InterPro" id="IPR008323">
    <property type="entry name" value="UCP033563"/>
</dbReference>
<dbReference type="PIRSF" id="PIRSF033563">
    <property type="entry name" value="UCP033563"/>
    <property type="match status" value="1"/>
</dbReference>
<dbReference type="Pfam" id="PF06245">
    <property type="entry name" value="DUF1015"/>
    <property type="match status" value="1"/>
</dbReference>